<evidence type="ECO:0000256" key="1">
    <source>
        <dbReference type="SAM" id="Phobius"/>
    </source>
</evidence>
<accession>A0A164L405</accession>
<dbReference type="EMBL" id="LJKE01000108">
    <property type="protein sequence ID" value="KZD54576.1"/>
    <property type="molecule type" value="Genomic_DNA"/>
</dbReference>
<keyword evidence="1" id="KW-0472">Membrane</keyword>
<dbReference type="PATRIC" id="fig|1396.535.peg.773"/>
<feature type="transmembrane region" description="Helical" evidence="1">
    <location>
        <begin position="32"/>
        <end position="50"/>
    </location>
</feature>
<keyword evidence="1" id="KW-0812">Transmembrane</keyword>
<gene>
    <name evidence="2" type="ORF">B4088_5679</name>
</gene>
<protein>
    <submittedName>
        <fullName evidence="2">Uncharacterized protein</fullName>
    </submittedName>
</protein>
<reference evidence="2 3" key="1">
    <citation type="submission" date="2015-09" db="EMBL/GenBank/DDBJ databases">
        <title>Bacillus cereus food isolates.</title>
        <authorList>
            <person name="Boekhorst J."/>
        </authorList>
    </citation>
    <scope>NUCLEOTIDE SEQUENCE [LARGE SCALE GENOMIC DNA]</scope>
    <source>
        <strain evidence="2 3">B4088</strain>
    </source>
</reference>
<dbReference type="AlphaFoldDB" id="A0A164L405"/>
<comment type="caution">
    <text evidence="2">The sequence shown here is derived from an EMBL/GenBank/DDBJ whole genome shotgun (WGS) entry which is preliminary data.</text>
</comment>
<organism evidence="2 3">
    <name type="scientific">Bacillus cereus</name>
    <dbReference type="NCBI Taxonomy" id="1396"/>
    <lineage>
        <taxon>Bacteria</taxon>
        <taxon>Bacillati</taxon>
        <taxon>Bacillota</taxon>
        <taxon>Bacilli</taxon>
        <taxon>Bacillales</taxon>
        <taxon>Bacillaceae</taxon>
        <taxon>Bacillus</taxon>
        <taxon>Bacillus cereus group</taxon>
    </lineage>
</organism>
<evidence type="ECO:0000313" key="2">
    <source>
        <dbReference type="EMBL" id="KZD54576.1"/>
    </source>
</evidence>
<sequence length="61" mass="7114">MAEAIQWLNNKIVSVKYEKKETLKRRLLSGNGHFFAIEIMVYIVLIYWLVRVGDGFGGERI</sequence>
<keyword evidence="1" id="KW-1133">Transmembrane helix</keyword>
<name>A0A164L405_BACCE</name>
<evidence type="ECO:0000313" key="3">
    <source>
        <dbReference type="Proteomes" id="UP000076482"/>
    </source>
</evidence>
<proteinExistence type="predicted"/>
<dbReference type="Proteomes" id="UP000076482">
    <property type="component" value="Unassembled WGS sequence"/>
</dbReference>